<evidence type="ECO:0000256" key="3">
    <source>
        <dbReference type="ARBA" id="ARBA00006958"/>
    </source>
</evidence>
<sequence length="432" mass="49873">MDCELHEGILLGAVGLLLCAAVLENARRRTITRPRRQRRYKTRPINRNRKMKNAYNYFLNMKRADEEQFFKYTRMTVPVFNELLSLVKRKISKRKIKDGISEEERLALTLQYLSQGGSMQSLAWHYQMGLTTVHKIIHETCKAIWEELSPNYLRGPSSQQDWKNIAKSFFEVWNFPNCIGALDGKHVNIQAPPKTGSLFFNYKKTFSIVLMAACDARYLFTLVDIGAYGSQSDGGIFKNSVFGKRLDSKTFNVPLPSEIPNTNIKFPYVFVADEAFPLKEYIMRPYARNNLTLKQQIFNYRLSRARRIIENTFGILVARWRVLKQTINADVDNVDNIVKACVVLHNFCMLKTHGTTETTHYCPPGYVDCGDEENAVWRREIDEPLQSVGRVSANNASRVNIESRNTMTDYFVSPQGEVPWQLERVLRGRTPQ</sequence>
<accession>A0ABM5K6Q1</accession>
<evidence type="ECO:0000256" key="6">
    <source>
        <dbReference type="ARBA" id="ARBA00022801"/>
    </source>
</evidence>
<protein>
    <recommendedName>
        <fullName evidence="12">Protein ALP1-like</fullName>
    </recommendedName>
</protein>
<evidence type="ECO:0000313" key="11">
    <source>
        <dbReference type="Proteomes" id="UP001652700"/>
    </source>
</evidence>
<dbReference type="InterPro" id="IPR027806">
    <property type="entry name" value="HARBI1_dom"/>
</dbReference>
<dbReference type="Proteomes" id="UP001652700">
    <property type="component" value="Unplaced"/>
</dbReference>
<evidence type="ECO:0000256" key="4">
    <source>
        <dbReference type="ARBA" id="ARBA00022722"/>
    </source>
</evidence>
<evidence type="ECO:0000256" key="7">
    <source>
        <dbReference type="ARBA" id="ARBA00023242"/>
    </source>
</evidence>
<dbReference type="PANTHER" id="PTHR22930:SF269">
    <property type="entry name" value="NUCLEASE HARBI1-LIKE PROTEIN"/>
    <property type="match status" value="1"/>
</dbReference>
<dbReference type="Pfam" id="PF13359">
    <property type="entry name" value="DDE_Tnp_4"/>
    <property type="match status" value="1"/>
</dbReference>
<proteinExistence type="inferred from homology"/>
<reference evidence="10" key="1">
    <citation type="submission" date="2025-05" db="UniProtKB">
        <authorList>
            <consortium name="EnsemblMetazoa"/>
        </authorList>
    </citation>
    <scope>IDENTIFICATION</scope>
</reference>
<dbReference type="PANTHER" id="PTHR22930">
    <property type="match status" value="1"/>
</dbReference>
<keyword evidence="11" id="KW-1185">Reference proteome</keyword>
<evidence type="ECO:0000256" key="2">
    <source>
        <dbReference type="ARBA" id="ARBA00004123"/>
    </source>
</evidence>
<dbReference type="InterPro" id="IPR058353">
    <property type="entry name" value="DUF8040"/>
</dbReference>
<organism evidence="10 11">
    <name type="scientific">Diabrotica virgifera virgifera</name>
    <name type="common">western corn rootworm</name>
    <dbReference type="NCBI Taxonomy" id="50390"/>
    <lineage>
        <taxon>Eukaryota</taxon>
        <taxon>Metazoa</taxon>
        <taxon>Ecdysozoa</taxon>
        <taxon>Arthropoda</taxon>
        <taxon>Hexapoda</taxon>
        <taxon>Insecta</taxon>
        <taxon>Pterygota</taxon>
        <taxon>Neoptera</taxon>
        <taxon>Endopterygota</taxon>
        <taxon>Coleoptera</taxon>
        <taxon>Polyphaga</taxon>
        <taxon>Cucujiformia</taxon>
        <taxon>Chrysomeloidea</taxon>
        <taxon>Chrysomelidae</taxon>
        <taxon>Galerucinae</taxon>
        <taxon>Diabroticina</taxon>
        <taxon>Diabroticites</taxon>
        <taxon>Diabrotica</taxon>
    </lineage>
</organism>
<dbReference type="InterPro" id="IPR045249">
    <property type="entry name" value="HARBI1-like"/>
</dbReference>
<dbReference type="Pfam" id="PF26138">
    <property type="entry name" value="DUF8040"/>
    <property type="match status" value="1"/>
</dbReference>
<keyword evidence="5" id="KW-0479">Metal-binding</keyword>
<evidence type="ECO:0000259" key="9">
    <source>
        <dbReference type="Pfam" id="PF26138"/>
    </source>
</evidence>
<dbReference type="RefSeq" id="XP_050505859.1">
    <property type="nucleotide sequence ID" value="XM_050649902.1"/>
</dbReference>
<dbReference type="GeneID" id="126884104"/>
<comment type="subcellular location">
    <subcellularLocation>
        <location evidence="2">Nucleus</location>
    </subcellularLocation>
</comment>
<feature type="domain" description="DUF8040" evidence="9">
    <location>
        <begin position="58"/>
        <end position="145"/>
    </location>
</feature>
<keyword evidence="4" id="KW-0540">Nuclease</keyword>
<comment type="cofactor">
    <cofactor evidence="1">
        <name>a divalent metal cation</name>
        <dbReference type="ChEBI" id="CHEBI:60240"/>
    </cofactor>
</comment>
<feature type="domain" description="DDE Tnp4" evidence="8">
    <location>
        <begin position="182"/>
        <end position="346"/>
    </location>
</feature>
<comment type="similarity">
    <text evidence="3">Belongs to the HARBI1 family.</text>
</comment>
<keyword evidence="7" id="KW-0539">Nucleus</keyword>
<dbReference type="EnsemblMetazoa" id="XM_050649902.1">
    <property type="protein sequence ID" value="XP_050505859.1"/>
    <property type="gene ID" value="LOC126884104"/>
</dbReference>
<evidence type="ECO:0008006" key="12">
    <source>
        <dbReference type="Google" id="ProtNLM"/>
    </source>
</evidence>
<keyword evidence="6" id="KW-0378">Hydrolase</keyword>
<evidence type="ECO:0000256" key="1">
    <source>
        <dbReference type="ARBA" id="ARBA00001968"/>
    </source>
</evidence>
<evidence type="ECO:0000256" key="5">
    <source>
        <dbReference type="ARBA" id="ARBA00022723"/>
    </source>
</evidence>
<evidence type="ECO:0000313" key="10">
    <source>
        <dbReference type="EnsemblMetazoa" id="XP_050505859.1"/>
    </source>
</evidence>
<name>A0ABM5K6Q1_DIAVI</name>
<evidence type="ECO:0000259" key="8">
    <source>
        <dbReference type="Pfam" id="PF13359"/>
    </source>
</evidence>